<name>A0AAD7SGZ3_9TELE</name>
<evidence type="ECO:0000313" key="2">
    <source>
        <dbReference type="Proteomes" id="UP001221898"/>
    </source>
</evidence>
<sequence length="156" mass="17532">MDTFLDGLDRRLEGQSMEGELSAEELTRAVRSLNIHKAPGPDGIPAEFYQAFWDLLKDDVADVFRAAFGEGRLGDSLRQSLVALVPKKGDLKDLWNWRLINLLSVDYKIMAKSLMRRFQDLLPAVIGRKQTCSVPGRSINDNLLLVRDIIIHSGPL</sequence>
<dbReference type="PANTHER" id="PTHR31635:SF196">
    <property type="entry name" value="REVERSE TRANSCRIPTASE DOMAIN-CONTAINING PROTEIN-RELATED"/>
    <property type="match status" value="1"/>
</dbReference>
<protein>
    <recommendedName>
        <fullName evidence="3">Reverse transcriptase</fullName>
    </recommendedName>
</protein>
<dbReference type="SUPFAM" id="SSF56672">
    <property type="entry name" value="DNA/RNA polymerases"/>
    <property type="match status" value="1"/>
</dbReference>
<organism evidence="1 2">
    <name type="scientific">Aldrovandia affinis</name>
    <dbReference type="NCBI Taxonomy" id="143900"/>
    <lineage>
        <taxon>Eukaryota</taxon>
        <taxon>Metazoa</taxon>
        <taxon>Chordata</taxon>
        <taxon>Craniata</taxon>
        <taxon>Vertebrata</taxon>
        <taxon>Euteleostomi</taxon>
        <taxon>Actinopterygii</taxon>
        <taxon>Neopterygii</taxon>
        <taxon>Teleostei</taxon>
        <taxon>Notacanthiformes</taxon>
        <taxon>Halosauridae</taxon>
        <taxon>Aldrovandia</taxon>
    </lineage>
</organism>
<proteinExistence type="predicted"/>
<gene>
    <name evidence="1" type="ORF">AAFF_G00371600</name>
</gene>
<reference evidence="1" key="1">
    <citation type="journal article" date="2023" name="Science">
        <title>Genome structures resolve the early diversification of teleost fishes.</title>
        <authorList>
            <person name="Parey E."/>
            <person name="Louis A."/>
            <person name="Montfort J."/>
            <person name="Bouchez O."/>
            <person name="Roques C."/>
            <person name="Iampietro C."/>
            <person name="Lluch J."/>
            <person name="Castinel A."/>
            <person name="Donnadieu C."/>
            <person name="Desvignes T."/>
            <person name="Floi Bucao C."/>
            <person name="Jouanno E."/>
            <person name="Wen M."/>
            <person name="Mejri S."/>
            <person name="Dirks R."/>
            <person name="Jansen H."/>
            <person name="Henkel C."/>
            <person name="Chen W.J."/>
            <person name="Zahm M."/>
            <person name="Cabau C."/>
            <person name="Klopp C."/>
            <person name="Thompson A.W."/>
            <person name="Robinson-Rechavi M."/>
            <person name="Braasch I."/>
            <person name="Lecointre G."/>
            <person name="Bobe J."/>
            <person name="Postlethwait J.H."/>
            <person name="Berthelot C."/>
            <person name="Roest Crollius H."/>
            <person name="Guiguen Y."/>
        </authorList>
    </citation>
    <scope>NUCLEOTIDE SEQUENCE</scope>
    <source>
        <strain evidence="1">NC1722</strain>
    </source>
</reference>
<dbReference type="PANTHER" id="PTHR31635">
    <property type="entry name" value="REVERSE TRANSCRIPTASE DOMAIN-CONTAINING PROTEIN-RELATED"/>
    <property type="match status" value="1"/>
</dbReference>
<dbReference type="EMBL" id="JAINUG010000065">
    <property type="protein sequence ID" value="KAJ8402295.1"/>
    <property type="molecule type" value="Genomic_DNA"/>
</dbReference>
<comment type="caution">
    <text evidence="1">The sequence shown here is derived from an EMBL/GenBank/DDBJ whole genome shotgun (WGS) entry which is preliminary data.</text>
</comment>
<keyword evidence="2" id="KW-1185">Reference proteome</keyword>
<accession>A0AAD7SGZ3</accession>
<evidence type="ECO:0008006" key="3">
    <source>
        <dbReference type="Google" id="ProtNLM"/>
    </source>
</evidence>
<dbReference type="AlphaFoldDB" id="A0AAD7SGZ3"/>
<dbReference type="Proteomes" id="UP001221898">
    <property type="component" value="Unassembled WGS sequence"/>
</dbReference>
<dbReference type="InterPro" id="IPR043502">
    <property type="entry name" value="DNA/RNA_pol_sf"/>
</dbReference>
<evidence type="ECO:0000313" key="1">
    <source>
        <dbReference type="EMBL" id="KAJ8402295.1"/>
    </source>
</evidence>